<dbReference type="GO" id="GO:0005737">
    <property type="term" value="C:cytoplasm"/>
    <property type="evidence" value="ECO:0007669"/>
    <property type="project" value="TreeGrafter"/>
</dbReference>
<comment type="similarity">
    <text evidence="1 4">Belongs to the inositol phosphokinase (IPK) family.</text>
</comment>
<feature type="region of interest" description="Disordered" evidence="5">
    <location>
        <begin position="245"/>
        <end position="273"/>
    </location>
</feature>
<dbReference type="eggNOG" id="KOG1620">
    <property type="taxonomic scope" value="Eukaryota"/>
</dbReference>
<feature type="region of interest" description="Disordered" evidence="5">
    <location>
        <begin position="744"/>
        <end position="766"/>
    </location>
</feature>
<gene>
    <name evidence="6" type="ORF">SPPG_04018</name>
</gene>
<dbReference type="RefSeq" id="XP_016608957.1">
    <property type="nucleotide sequence ID" value="XM_016752266.1"/>
</dbReference>
<feature type="compositionally biased region" description="Polar residues" evidence="5">
    <location>
        <begin position="24"/>
        <end position="44"/>
    </location>
</feature>
<dbReference type="GO" id="GO:0005634">
    <property type="term" value="C:nucleus"/>
    <property type="evidence" value="ECO:0007669"/>
    <property type="project" value="TreeGrafter"/>
</dbReference>
<dbReference type="GO" id="GO:0000824">
    <property type="term" value="F:inositol-1,4,5,6-tetrakisphosphate 3-kinase activity"/>
    <property type="evidence" value="ECO:0007669"/>
    <property type="project" value="TreeGrafter"/>
</dbReference>
<feature type="compositionally biased region" description="Polar residues" evidence="5">
    <location>
        <begin position="245"/>
        <end position="256"/>
    </location>
</feature>
<dbReference type="FunCoup" id="A0A0L0HIQ4">
    <property type="interactions" value="245"/>
</dbReference>
<dbReference type="GO" id="GO:0046854">
    <property type="term" value="P:phosphatidylinositol phosphate biosynthetic process"/>
    <property type="evidence" value="ECO:0007669"/>
    <property type="project" value="TreeGrafter"/>
</dbReference>
<reference evidence="6 7" key="1">
    <citation type="submission" date="2009-08" db="EMBL/GenBank/DDBJ databases">
        <title>The Genome Sequence of Spizellomyces punctatus strain DAOM BR117.</title>
        <authorList>
            <consortium name="The Broad Institute Genome Sequencing Platform"/>
            <person name="Russ C."/>
            <person name="Cuomo C."/>
            <person name="Shea T."/>
            <person name="Young S.K."/>
            <person name="Zeng Q."/>
            <person name="Koehrsen M."/>
            <person name="Haas B."/>
            <person name="Borodovsky M."/>
            <person name="Guigo R."/>
            <person name="Alvarado L."/>
            <person name="Berlin A."/>
            <person name="Bochicchio J."/>
            <person name="Borenstein D."/>
            <person name="Chapman S."/>
            <person name="Chen Z."/>
            <person name="Engels R."/>
            <person name="Freedman E."/>
            <person name="Gellesch M."/>
            <person name="Goldberg J."/>
            <person name="Griggs A."/>
            <person name="Gujja S."/>
            <person name="Heiman D."/>
            <person name="Hepburn T."/>
            <person name="Howarth C."/>
            <person name="Jen D."/>
            <person name="Larson L."/>
            <person name="Lewis B."/>
            <person name="Mehta T."/>
            <person name="Park D."/>
            <person name="Pearson M."/>
            <person name="Roberts A."/>
            <person name="Saif S."/>
            <person name="Shenoy N."/>
            <person name="Sisk P."/>
            <person name="Stolte C."/>
            <person name="Sykes S."/>
            <person name="Thomson T."/>
            <person name="Walk T."/>
            <person name="White J."/>
            <person name="Yandava C."/>
            <person name="Burger G."/>
            <person name="Gray M.W."/>
            <person name="Holland P.W.H."/>
            <person name="King N."/>
            <person name="Lang F.B.F."/>
            <person name="Roger A.J."/>
            <person name="Ruiz-Trillo I."/>
            <person name="Lander E."/>
            <person name="Nusbaum C."/>
        </authorList>
    </citation>
    <scope>NUCLEOTIDE SEQUENCE [LARGE SCALE GENOMIC DNA]</scope>
    <source>
        <strain evidence="6 7">DAOM BR117</strain>
    </source>
</reference>
<dbReference type="OMA" id="HIFPEWM"/>
<keyword evidence="7" id="KW-1185">Reference proteome</keyword>
<dbReference type="VEuPathDB" id="FungiDB:SPPG_04018"/>
<dbReference type="GO" id="GO:0008440">
    <property type="term" value="F:inositol-1,4,5-trisphosphate 3-kinase activity"/>
    <property type="evidence" value="ECO:0007669"/>
    <property type="project" value="TreeGrafter"/>
</dbReference>
<dbReference type="SUPFAM" id="SSF56104">
    <property type="entry name" value="SAICAR synthase-like"/>
    <property type="match status" value="1"/>
</dbReference>
<evidence type="ECO:0000313" key="7">
    <source>
        <dbReference type="Proteomes" id="UP000053201"/>
    </source>
</evidence>
<dbReference type="Pfam" id="PF03770">
    <property type="entry name" value="IPK"/>
    <property type="match status" value="1"/>
</dbReference>
<feature type="compositionally biased region" description="Basic residues" evidence="5">
    <location>
        <begin position="9"/>
        <end position="19"/>
    </location>
</feature>
<evidence type="ECO:0000256" key="1">
    <source>
        <dbReference type="ARBA" id="ARBA00007374"/>
    </source>
</evidence>
<evidence type="ECO:0000256" key="3">
    <source>
        <dbReference type="ARBA" id="ARBA00022777"/>
    </source>
</evidence>
<feature type="region of interest" description="Disordered" evidence="5">
    <location>
        <begin position="1"/>
        <end position="44"/>
    </location>
</feature>
<feature type="compositionally biased region" description="Low complexity" evidence="5">
    <location>
        <begin position="534"/>
        <end position="543"/>
    </location>
</feature>
<feature type="compositionally biased region" description="Polar residues" evidence="5">
    <location>
        <begin position="485"/>
        <end position="496"/>
    </location>
</feature>
<dbReference type="InterPro" id="IPR005522">
    <property type="entry name" value="IPK"/>
</dbReference>
<feature type="compositionally biased region" description="Basic and acidic residues" evidence="5">
    <location>
        <begin position="756"/>
        <end position="766"/>
    </location>
</feature>
<keyword evidence="3 4" id="KW-0418">Kinase</keyword>
<feature type="compositionally biased region" description="Basic and acidic residues" evidence="5">
    <location>
        <begin position="514"/>
        <end position="525"/>
    </location>
</feature>
<protein>
    <recommendedName>
        <fullName evidence="4">Kinase</fullName>
        <ecNumber evidence="4">2.7.-.-</ecNumber>
    </recommendedName>
</protein>
<evidence type="ECO:0000313" key="6">
    <source>
        <dbReference type="EMBL" id="KND00918.1"/>
    </source>
</evidence>
<dbReference type="EC" id="2.7.-.-" evidence="4"/>
<dbReference type="AlphaFoldDB" id="A0A0L0HIQ4"/>
<dbReference type="Gene3D" id="3.30.470.160">
    <property type="entry name" value="Inositol polyphosphate kinase"/>
    <property type="match status" value="1"/>
</dbReference>
<feature type="compositionally biased region" description="Polar residues" evidence="5">
    <location>
        <begin position="744"/>
        <end position="754"/>
    </location>
</feature>
<keyword evidence="2 4" id="KW-0808">Transferase</keyword>
<dbReference type="GeneID" id="27687495"/>
<dbReference type="InterPro" id="IPR038286">
    <property type="entry name" value="IPK_sf"/>
</dbReference>
<organism evidence="6 7">
    <name type="scientific">Spizellomyces punctatus (strain DAOM BR117)</name>
    <dbReference type="NCBI Taxonomy" id="645134"/>
    <lineage>
        <taxon>Eukaryota</taxon>
        <taxon>Fungi</taxon>
        <taxon>Fungi incertae sedis</taxon>
        <taxon>Chytridiomycota</taxon>
        <taxon>Chytridiomycota incertae sedis</taxon>
        <taxon>Chytridiomycetes</taxon>
        <taxon>Spizellomycetales</taxon>
        <taxon>Spizellomycetaceae</taxon>
        <taxon>Spizellomyces</taxon>
    </lineage>
</organism>
<dbReference type="Proteomes" id="UP000053201">
    <property type="component" value="Unassembled WGS sequence"/>
</dbReference>
<sequence length="934" mass="101875">MLEVISGATKRHTGIHHHMPAGLSATQNTTGVASSTSRSFSPTRKFSAPAEHFGTSFPSPPSPIRKFSDVEDAGLATVRGWRASMPSSPTTAFRRVSEGLPLSVASSPSSALSSALAASAPKSDNSGMGMDISSAGQLGLRKVYPVDSEPLSTSQCPLQAPSEDFLARIVAGSPGVISTRASQRSNDAMCLRERVPSHSSVDSSASTPPVPIPFLGEGIHSHRSSSSSNVSPASSCRNLHRYRSDTNISRSHNTPRTLRKSRHARSMSFHHSDDEDDLHWRGFRDSPPSLPLVPYKNQVGGHASFLRFSDKAICKPLNARERDFYEVVESTHPEIKPFMANYLGVVNVTYSTASADADYYGVAAGTPVVILEENKHILLDDHHDNPDSMNTSEESVNSIPPYSKRLQQQVFKDALSPQSLRARFAQLKTAIGAMKRRHSITGTERPETDDAVKQSGLKCQQGPWYSMDNVAHDSSPSDPAVSIPPSANNLETSDAPSDSLAPIFQMSDDEEDKAPDAHPKRDSSNPRHHPTPPTRLTRSPSTPVRCIASEYHDEGANASDADQVPASVTYNPWSLHLYHTAMSKLAECDNEERRTHQFLLLEDLTQGLRFPCILDLKMGSRQHGVYATPEKRISQEKKCEKSTSKKLGVRICGMQVYKVNTGTFTYLDKYIGRQINMSNFKQSLLSFLDNGEKYLVGYIPKMLERLKDLHRVVSKMPSYRFYASSLLILYDGAWAQDCDGQDRASVQLSPSSADEGTERDPLDPTPREVNMKMIDFANCVANAHTLRRLDDSETVTDDGHRTHPVPFPPTTKGPDNGYMLGLRTLIRSFEELYRELGGGGPYVDANGHVSKSALTASQRMNVGGFTESSDLLSPSPLLLAGSAPTAGANSEVRGHNTPFVVMRYKDGTSAGALEATTKEEQGEGVGHASSLPLC</sequence>
<dbReference type="PANTHER" id="PTHR12400">
    <property type="entry name" value="INOSITOL POLYPHOSPHATE KINASE"/>
    <property type="match status" value="1"/>
</dbReference>
<dbReference type="InParanoid" id="A0A0L0HIQ4"/>
<evidence type="ECO:0000256" key="5">
    <source>
        <dbReference type="SAM" id="MobiDB-lite"/>
    </source>
</evidence>
<accession>A0A0L0HIQ4</accession>
<dbReference type="EMBL" id="KQ257455">
    <property type="protein sequence ID" value="KND00918.1"/>
    <property type="molecule type" value="Genomic_DNA"/>
</dbReference>
<dbReference type="GO" id="GO:0032958">
    <property type="term" value="P:inositol phosphate biosynthetic process"/>
    <property type="evidence" value="ECO:0007669"/>
    <property type="project" value="InterPro"/>
</dbReference>
<proteinExistence type="inferred from homology"/>
<evidence type="ECO:0000256" key="4">
    <source>
        <dbReference type="RuleBase" id="RU363090"/>
    </source>
</evidence>
<evidence type="ECO:0000256" key="2">
    <source>
        <dbReference type="ARBA" id="ARBA00022679"/>
    </source>
</evidence>
<dbReference type="PANTHER" id="PTHR12400:SF21">
    <property type="entry name" value="KINASE"/>
    <property type="match status" value="1"/>
</dbReference>
<dbReference type="OrthoDB" id="2573163at2759"/>
<name>A0A0L0HIQ4_SPIPD</name>
<dbReference type="STRING" id="645134.A0A0L0HIQ4"/>
<feature type="region of interest" description="Disordered" evidence="5">
    <location>
        <begin position="434"/>
        <end position="543"/>
    </location>
</feature>
<feature type="region of interest" description="Disordered" evidence="5">
    <location>
        <begin position="794"/>
        <end position="816"/>
    </location>
</feature>